<sequence length="275" mass="31799">MSVSPSLRSYSSCNLAEIAARVVQEFRLESEISKEENIFLWDTSPHHQILLQEDHYNDHYNYNNNNNNKINEEDEDEDEEFEFAFVCKEPETCPISADEIFCNGQIKPTYPIFDTNLLQNTTKKSSRPPLRQLFSEDRETTTTTTPSCSSSEADELDGLNPGTYCVWTPKKAEEESPGRCKKSNSTGSSSKRWKFRDLLHRSHSDGKDRFVFLEPRKKSEEKVNNNNNNKGVEDHYVRTRAIKKGDNKRSFLPYKQDLMGFFSNVNGMSKNLHPF</sequence>
<accession>A0A1Q3B7M8</accession>
<dbReference type="InterPro" id="IPR012442">
    <property type="entry name" value="DUF1645_plant"/>
</dbReference>
<organism evidence="2 3">
    <name type="scientific">Cephalotus follicularis</name>
    <name type="common">Albany pitcher plant</name>
    <dbReference type="NCBI Taxonomy" id="3775"/>
    <lineage>
        <taxon>Eukaryota</taxon>
        <taxon>Viridiplantae</taxon>
        <taxon>Streptophyta</taxon>
        <taxon>Embryophyta</taxon>
        <taxon>Tracheophyta</taxon>
        <taxon>Spermatophyta</taxon>
        <taxon>Magnoliopsida</taxon>
        <taxon>eudicotyledons</taxon>
        <taxon>Gunneridae</taxon>
        <taxon>Pentapetalae</taxon>
        <taxon>rosids</taxon>
        <taxon>fabids</taxon>
        <taxon>Oxalidales</taxon>
        <taxon>Cephalotaceae</taxon>
        <taxon>Cephalotus</taxon>
    </lineage>
</organism>
<dbReference type="InParanoid" id="A0A1Q3B7M8"/>
<evidence type="ECO:0000313" key="3">
    <source>
        <dbReference type="Proteomes" id="UP000187406"/>
    </source>
</evidence>
<comment type="caution">
    <text evidence="2">The sequence shown here is derived from an EMBL/GenBank/DDBJ whole genome shotgun (WGS) entry which is preliminary data.</text>
</comment>
<dbReference type="PANTHER" id="PTHR33095">
    <property type="entry name" value="OS07G0619500 PROTEIN"/>
    <property type="match status" value="1"/>
</dbReference>
<proteinExistence type="predicted"/>
<dbReference type="PANTHER" id="PTHR33095:SF23">
    <property type="entry name" value="DUF1645 FAMILY PROTEIN"/>
    <property type="match status" value="1"/>
</dbReference>
<name>A0A1Q3B7M8_CEPFO</name>
<protein>
    <submittedName>
        <fullName evidence="2">DUF1645 domain-containing protein</fullName>
    </submittedName>
</protein>
<dbReference type="OrthoDB" id="666789at2759"/>
<evidence type="ECO:0000313" key="2">
    <source>
        <dbReference type="EMBL" id="GAV63782.1"/>
    </source>
</evidence>
<evidence type="ECO:0000256" key="1">
    <source>
        <dbReference type="SAM" id="MobiDB-lite"/>
    </source>
</evidence>
<dbReference type="AlphaFoldDB" id="A0A1Q3B7M8"/>
<dbReference type="EMBL" id="BDDD01000321">
    <property type="protein sequence ID" value="GAV63782.1"/>
    <property type="molecule type" value="Genomic_DNA"/>
</dbReference>
<feature type="region of interest" description="Disordered" evidence="1">
    <location>
        <begin position="120"/>
        <end position="156"/>
    </location>
</feature>
<dbReference type="Proteomes" id="UP000187406">
    <property type="component" value="Unassembled WGS sequence"/>
</dbReference>
<keyword evidence="3" id="KW-1185">Reference proteome</keyword>
<gene>
    <name evidence="2" type="ORF">CFOL_v3_07300</name>
</gene>
<dbReference type="STRING" id="3775.A0A1Q3B7M8"/>
<reference evidence="3" key="1">
    <citation type="submission" date="2016-04" db="EMBL/GenBank/DDBJ databases">
        <title>Cephalotus genome sequencing.</title>
        <authorList>
            <person name="Fukushima K."/>
            <person name="Hasebe M."/>
            <person name="Fang X."/>
        </authorList>
    </citation>
    <scope>NUCLEOTIDE SEQUENCE [LARGE SCALE GENOMIC DNA]</scope>
    <source>
        <strain evidence="3">cv. St1</strain>
    </source>
</reference>
<dbReference type="Pfam" id="PF07816">
    <property type="entry name" value="DUF1645"/>
    <property type="match status" value="1"/>
</dbReference>